<organism evidence="7 8">
    <name type="scientific">Monopterus albus</name>
    <name type="common">Swamp eel</name>
    <dbReference type="NCBI Taxonomy" id="43700"/>
    <lineage>
        <taxon>Eukaryota</taxon>
        <taxon>Metazoa</taxon>
        <taxon>Chordata</taxon>
        <taxon>Craniata</taxon>
        <taxon>Vertebrata</taxon>
        <taxon>Euteleostomi</taxon>
        <taxon>Actinopterygii</taxon>
        <taxon>Neopterygii</taxon>
        <taxon>Teleostei</taxon>
        <taxon>Neoteleostei</taxon>
        <taxon>Acanthomorphata</taxon>
        <taxon>Anabantaria</taxon>
        <taxon>Synbranchiformes</taxon>
        <taxon>Synbranchidae</taxon>
        <taxon>Monopterus</taxon>
    </lineage>
</organism>
<keyword evidence="5 6" id="KW-0472">Membrane</keyword>
<dbReference type="GO" id="GO:0005886">
    <property type="term" value="C:plasma membrane"/>
    <property type="evidence" value="ECO:0007669"/>
    <property type="project" value="TreeGrafter"/>
</dbReference>
<dbReference type="InterPro" id="IPR007593">
    <property type="entry name" value="CD225/Dispanin_fam"/>
</dbReference>
<dbReference type="InterPro" id="IPR051517">
    <property type="entry name" value="IFITM_antiviral_protein"/>
</dbReference>
<protein>
    <recommendedName>
        <fullName evidence="9">Interferon induced transmembrane protein 3</fullName>
    </recommendedName>
</protein>
<dbReference type="AlphaFoldDB" id="A0A3Q3JX13"/>
<dbReference type="Pfam" id="PF04505">
    <property type="entry name" value="CD225"/>
    <property type="match status" value="1"/>
</dbReference>
<evidence type="ECO:0000256" key="2">
    <source>
        <dbReference type="ARBA" id="ARBA00006843"/>
    </source>
</evidence>
<reference evidence="7" key="1">
    <citation type="submission" date="2025-08" db="UniProtKB">
        <authorList>
            <consortium name="Ensembl"/>
        </authorList>
    </citation>
    <scope>IDENTIFICATION</scope>
</reference>
<evidence type="ECO:0000313" key="7">
    <source>
        <dbReference type="Ensembl" id="ENSMALP00000021190.1"/>
    </source>
</evidence>
<dbReference type="STRING" id="43700.ENSMALP00000021190"/>
<sequence>MAQLPATSTLQQLSWVASCSLFSSSSLLRQQTTTSKTTTELRKMDHGGQQAEAVPLQVGRYDVPPGQPGGPVMVQYTTVTISTDPPKDHIIWSIFNLVYGNVFCFGLAALFHSVKARDRKVAGDLNGARNYGNTARCLNIVATVLNFIGICSFIAIIVINVNVKSSSNVNAYHYNRRY</sequence>
<dbReference type="Ensembl" id="ENSMALT00000021596.1">
    <property type="protein sequence ID" value="ENSMALP00000021190.1"/>
    <property type="gene ID" value="ENSMALG00000014822.1"/>
</dbReference>
<keyword evidence="8" id="KW-1185">Reference proteome</keyword>
<feature type="transmembrane region" description="Helical" evidence="6">
    <location>
        <begin position="137"/>
        <end position="159"/>
    </location>
</feature>
<comment type="similarity">
    <text evidence="2">Belongs to the CD225/Dispanin family.</text>
</comment>
<proteinExistence type="inferred from homology"/>
<evidence type="ECO:0000256" key="6">
    <source>
        <dbReference type="SAM" id="Phobius"/>
    </source>
</evidence>
<evidence type="ECO:0000256" key="3">
    <source>
        <dbReference type="ARBA" id="ARBA00022692"/>
    </source>
</evidence>
<name>A0A3Q3JX13_MONAL</name>
<comment type="subcellular location">
    <subcellularLocation>
        <location evidence="1">Membrane</location>
    </subcellularLocation>
</comment>
<dbReference type="PANTHER" id="PTHR13999:SF31">
    <property type="entry name" value="IFITM1-RELATED"/>
    <property type="match status" value="1"/>
</dbReference>
<keyword evidence="3 6" id="KW-0812">Transmembrane</keyword>
<dbReference type="Proteomes" id="UP000261600">
    <property type="component" value="Unplaced"/>
</dbReference>
<evidence type="ECO:0000256" key="4">
    <source>
        <dbReference type="ARBA" id="ARBA00022989"/>
    </source>
</evidence>
<evidence type="ECO:0000256" key="5">
    <source>
        <dbReference type="ARBA" id="ARBA00023136"/>
    </source>
</evidence>
<reference evidence="7" key="2">
    <citation type="submission" date="2025-09" db="UniProtKB">
        <authorList>
            <consortium name="Ensembl"/>
        </authorList>
    </citation>
    <scope>IDENTIFICATION</scope>
</reference>
<evidence type="ECO:0000256" key="1">
    <source>
        <dbReference type="ARBA" id="ARBA00004370"/>
    </source>
</evidence>
<dbReference type="PANTHER" id="PTHR13999">
    <property type="entry name" value="INTERFERON INDUCIBLE TRANSMEMBRANE PROTEIN"/>
    <property type="match status" value="1"/>
</dbReference>
<feature type="transmembrane region" description="Helical" evidence="6">
    <location>
        <begin position="90"/>
        <end position="111"/>
    </location>
</feature>
<evidence type="ECO:0000313" key="8">
    <source>
        <dbReference type="Proteomes" id="UP000261600"/>
    </source>
</evidence>
<keyword evidence="4 6" id="KW-1133">Transmembrane helix</keyword>
<accession>A0A3Q3JX13</accession>
<evidence type="ECO:0008006" key="9">
    <source>
        <dbReference type="Google" id="ProtNLM"/>
    </source>
</evidence>